<dbReference type="OMA" id="SSCIANN"/>
<accession>G9NYQ9</accession>
<keyword evidence="1" id="KW-0732">Signal</keyword>
<organism evidence="3 4">
    <name type="scientific">Hypocrea atroviridis (strain ATCC 20476 / IMI 206040)</name>
    <name type="common">Trichoderma atroviride</name>
    <dbReference type="NCBI Taxonomy" id="452589"/>
    <lineage>
        <taxon>Eukaryota</taxon>
        <taxon>Fungi</taxon>
        <taxon>Dikarya</taxon>
        <taxon>Ascomycota</taxon>
        <taxon>Pezizomycotina</taxon>
        <taxon>Sordariomycetes</taxon>
        <taxon>Hypocreomycetidae</taxon>
        <taxon>Hypocreales</taxon>
        <taxon>Hypocreaceae</taxon>
        <taxon>Trichoderma</taxon>
    </lineage>
</organism>
<dbReference type="GeneID" id="25783456"/>
<protein>
    <recommendedName>
        <fullName evidence="2">Cyanovirin-N domain-containing protein</fullName>
    </recommendedName>
</protein>
<dbReference type="HOGENOM" id="CLU_144945_1_1_1"/>
<comment type="caution">
    <text evidence="3">The sequence shown here is derived from an EMBL/GenBank/DDBJ whole genome shotgun (WGS) entry which is preliminary data.</text>
</comment>
<sequence length="137" mass="14094">MQTKSFAALAIVALGQFIAGASANSGYAGSCTNIQIYPPDGNTNYWKIAADCKNNAGQTNLNTKINIDSCFSNSNGALVAQLNGSFHSSCTNIILTGTVLSASCRNTGGANVNTSIDTNNVIGNADGALYCFNQGNL</sequence>
<dbReference type="OrthoDB" id="2947935at2759"/>
<dbReference type="RefSeq" id="XP_013942692.1">
    <property type="nucleotide sequence ID" value="XM_014087217.1"/>
</dbReference>
<dbReference type="KEGG" id="tatv:25783456"/>
<evidence type="ECO:0000259" key="2">
    <source>
        <dbReference type="SMART" id="SM01111"/>
    </source>
</evidence>
<dbReference type="STRING" id="452589.G9NYQ9"/>
<feature type="chain" id="PRO_5003524761" description="Cyanovirin-N domain-containing protein" evidence="1">
    <location>
        <begin position="24"/>
        <end position="137"/>
    </location>
</feature>
<evidence type="ECO:0000313" key="4">
    <source>
        <dbReference type="Proteomes" id="UP000005426"/>
    </source>
</evidence>
<dbReference type="Proteomes" id="UP000005426">
    <property type="component" value="Unassembled WGS sequence"/>
</dbReference>
<dbReference type="AlphaFoldDB" id="G9NYQ9"/>
<dbReference type="EMBL" id="ABDG02000025">
    <property type="protein sequence ID" value="EHK44515.1"/>
    <property type="molecule type" value="Genomic_DNA"/>
</dbReference>
<evidence type="ECO:0000256" key="1">
    <source>
        <dbReference type="SAM" id="SignalP"/>
    </source>
</evidence>
<name>G9NYQ9_HYPAI</name>
<feature type="signal peptide" evidence="1">
    <location>
        <begin position="1"/>
        <end position="23"/>
    </location>
</feature>
<dbReference type="Pfam" id="PF08881">
    <property type="entry name" value="CVNH"/>
    <property type="match status" value="2"/>
</dbReference>
<dbReference type="SMART" id="SM01111">
    <property type="entry name" value="CVNH"/>
    <property type="match status" value="1"/>
</dbReference>
<dbReference type="Gene3D" id="2.30.60.10">
    <property type="entry name" value="Cyanovirin-N"/>
    <property type="match status" value="2"/>
</dbReference>
<dbReference type="InterPro" id="IPR036673">
    <property type="entry name" value="Cyanovirin-N_sf"/>
</dbReference>
<dbReference type="eggNOG" id="ENOG502RAEP">
    <property type="taxonomic scope" value="Eukaryota"/>
</dbReference>
<proteinExistence type="predicted"/>
<reference evidence="3 4" key="1">
    <citation type="journal article" date="2011" name="Genome Biol.">
        <title>Comparative genome sequence analysis underscores mycoparasitism as the ancestral life style of Trichoderma.</title>
        <authorList>
            <person name="Kubicek C.P."/>
            <person name="Herrera-Estrella A."/>
            <person name="Seidl-Seiboth V."/>
            <person name="Martinez D.A."/>
            <person name="Druzhinina I.S."/>
            <person name="Thon M."/>
            <person name="Zeilinger S."/>
            <person name="Casas-Flores S."/>
            <person name="Horwitz B.A."/>
            <person name="Mukherjee P.K."/>
            <person name="Mukherjee M."/>
            <person name="Kredics L."/>
            <person name="Alcaraz L.D."/>
            <person name="Aerts A."/>
            <person name="Antal Z."/>
            <person name="Atanasova L."/>
            <person name="Cervantes-Badillo M.G."/>
            <person name="Challacombe J."/>
            <person name="Chertkov O."/>
            <person name="McCluskey K."/>
            <person name="Coulpier F."/>
            <person name="Deshpande N."/>
            <person name="von Doehren H."/>
            <person name="Ebbole D.J."/>
            <person name="Esquivel-Naranjo E.U."/>
            <person name="Fekete E."/>
            <person name="Flipphi M."/>
            <person name="Glaser F."/>
            <person name="Gomez-Rodriguez E.Y."/>
            <person name="Gruber S."/>
            <person name="Han C."/>
            <person name="Henrissat B."/>
            <person name="Hermosa R."/>
            <person name="Hernandez-Onate M."/>
            <person name="Karaffa L."/>
            <person name="Kosti I."/>
            <person name="Le Crom S."/>
            <person name="Lindquist E."/>
            <person name="Lucas S."/>
            <person name="Luebeck M."/>
            <person name="Luebeck P.S."/>
            <person name="Margeot A."/>
            <person name="Metz B."/>
            <person name="Misra M."/>
            <person name="Nevalainen H."/>
            <person name="Omann M."/>
            <person name="Packer N."/>
            <person name="Perrone G."/>
            <person name="Uresti-Rivera E.E."/>
            <person name="Salamov A."/>
            <person name="Schmoll M."/>
            <person name="Seiboth B."/>
            <person name="Shapiro H."/>
            <person name="Sukno S."/>
            <person name="Tamayo-Ramos J.A."/>
            <person name="Tisch D."/>
            <person name="Wiest A."/>
            <person name="Wilkinson H.H."/>
            <person name="Zhang M."/>
            <person name="Coutinho P.M."/>
            <person name="Kenerley C.M."/>
            <person name="Monte E."/>
            <person name="Baker S.E."/>
            <person name="Grigoriev I.V."/>
        </authorList>
    </citation>
    <scope>NUCLEOTIDE SEQUENCE [LARGE SCALE GENOMIC DNA]</scope>
    <source>
        <strain evidence="4">ATCC 20476 / IMI 206040</strain>
    </source>
</reference>
<gene>
    <name evidence="3" type="ORF">TRIATDRAFT_319771</name>
</gene>
<keyword evidence="4" id="KW-1185">Reference proteome</keyword>
<feature type="domain" description="Cyanovirin-N" evidence="2">
    <location>
        <begin position="26"/>
        <end position="131"/>
    </location>
</feature>
<dbReference type="SUPFAM" id="SSF51322">
    <property type="entry name" value="Cyanovirin-N"/>
    <property type="match status" value="1"/>
</dbReference>
<evidence type="ECO:0000313" key="3">
    <source>
        <dbReference type="EMBL" id="EHK44515.1"/>
    </source>
</evidence>
<dbReference type="InterPro" id="IPR011058">
    <property type="entry name" value="Cyanovirin-N"/>
</dbReference>